<evidence type="ECO:0000259" key="4">
    <source>
        <dbReference type="PROSITE" id="PS01124"/>
    </source>
</evidence>
<evidence type="ECO:0000313" key="5">
    <source>
        <dbReference type="EMBL" id="SHL94487.1"/>
    </source>
</evidence>
<dbReference type="PANTHER" id="PTHR46796:SF14">
    <property type="entry name" value="TRANSCRIPTIONAL REGULATORY PROTEIN"/>
    <property type="match status" value="1"/>
</dbReference>
<name>A0A1M7ES45_9GAMM</name>
<gene>
    <name evidence="5" type="ORF">SAMN05660971_01763</name>
</gene>
<dbReference type="Pfam" id="PF12833">
    <property type="entry name" value="HTH_18"/>
    <property type="match status" value="1"/>
</dbReference>
<proteinExistence type="predicted"/>
<dbReference type="GO" id="GO:0043565">
    <property type="term" value="F:sequence-specific DNA binding"/>
    <property type="evidence" value="ECO:0007669"/>
    <property type="project" value="InterPro"/>
</dbReference>
<keyword evidence="2" id="KW-0238">DNA-binding</keyword>
<feature type="domain" description="HTH araC/xylS-type" evidence="4">
    <location>
        <begin position="198"/>
        <end position="296"/>
    </location>
</feature>
<dbReference type="InterPro" id="IPR018062">
    <property type="entry name" value="HTH_AraC-typ_CS"/>
</dbReference>
<dbReference type="GO" id="GO:0003700">
    <property type="term" value="F:DNA-binding transcription factor activity"/>
    <property type="evidence" value="ECO:0007669"/>
    <property type="project" value="InterPro"/>
</dbReference>
<evidence type="ECO:0000256" key="1">
    <source>
        <dbReference type="ARBA" id="ARBA00023015"/>
    </source>
</evidence>
<organism evidence="5 6">
    <name type="scientific">Halomonas cupida</name>
    <dbReference type="NCBI Taxonomy" id="44933"/>
    <lineage>
        <taxon>Bacteria</taxon>
        <taxon>Pseudomonadati</taxon>
        <taxon>Pseudomonadota</taxon>
        <taxon>Gammaproteobacteria</taxon>
        <taxon>Oceanospirillales</taxon>
        <taxon>Halomonadaceae</taxon>
        <taxon>Halomonas</taxon>
    </lineage>
</organism>
<accession>A0A1M7ES45</accession>
<dbReference type="STRING" id="44933.SAMN05660971_01763"/>
<dbReference type="Proteomes" id="UP000184123">
    <property type="component" value="Unassembled WGS sequence"/>
</dbReference>
<dbReference type="AlphaFoldDB" id="A0A1M7ES45"/>
<evidence type="ECO:0000256" key="3">
    <source>
        <dbReference type="ARBA" id="ARBA00023163"/>
    </source>
</evidence>
<dbReference type="InterPro" id="IPR050204">
    <property type="entry name" value="AraC_XylS_family_regulators"/>
</dbReference>
<reference evidence="5 6" key="1">
    <citation type="submission" date="2016-11" db="EMBL/GenBank/DDBJ databases">
        <authorList>
            <person name="Jaros S."/>
            <person name="Januszkiewicz K."/>
            <person name="Wedrychowicz H."/>
        </authorList>
    </citation>
    <scope>NUCLEOTIDE SEQUENCE [LARGE SCALE GENOMIC DNA]</scope>
    <source>
        <strain evidence="5 6">DSM 4740</strain>
    </source>
</reference>
<dbReference type="EMBL" id="FRCA01000004">
    <property type="protein sequence ID" value="SHL94487.1"/>
    <property type="molecule type" value="Genomic_DNA"/>
</dbReference>
<keyword evidence="1" id="KW-0805">Transcription regulation</keyword>
<evidence type="ECO:0000313" key="6">
    <source>
        <dbReference type="Proteomes" id="UP000184123"/>
    </source>
</evidence>
<dbReference type="InterPro" id="IPR018060">
    <property type="entry name" value="HTH_AraC"/>
</dbReference>
<dbReference type="PANTHER" id="PTHR46796">
    <property type="entry name" value="HTH-TYPE TRANSCRIPTIONAL ACTIVATOR RHAS-RELATED"/>
    <property type="match status" value="1"/>
</dbReference>
<dbReference type="Gene3D" id="1.10.10.60">
    <property type="entry name" value="Homeodomain-like"/>
    <property type="match status" value="2"/>
</dbReference>
<dbReference type="PROSITE" id="PS00041">
    <property type="entry name" value="HTH_ARAC_FAMILY_1"/>
    <property type="match status" value="1"/>
</dbReference>
<sequence>MPIPRESKANSVTTEMDRVLRTPPRRNVLEGDLSQGTFRHWPHGPIHDVIQPMSEHVLIASFGPMQRVQRCTGRLLEHTTLRANTLTIIPAGSSSRWDLEGAVDVMHFYLPPSLLTQTAEQLDQIPSEDIQLRTAHPDTTASQLLAMIMSTLDSSATVDTLFRQQLASSLVTYLLKEYVSSTPRPIAAPGGLSRQTLKAALERLDSSCDADVSLKALAEESGLSTYHFCRAFKKSMGVPPHAWLRQRRLDRAKSMLRDTKMGIATIAEELGYGSHTAFTAAFKRMTGTSPSRWRHEQ</sequence>
<evidence type="ECO:0000256" key="2">
    <source>
        <dbReference type="ARBA" id="ARBA00023125"/>
    </source>
</evidence>
<protein>
    <submittedName>
        <fullName evidence="5">AraC family transcriptional regulator</fullName>
    </submittedName>
</protein>
<dbReference type="PROSITE" id="PS01124">
    <property type="entry name" value="HTH_ARAC_FAMILY_2"/>
    <property type="match status" value="1"/>
</dbReference>
<keyword evidence="3" id="KW-0804">Transcription</keyword>
<dbReference type="SUPFAM" id="SSF46689">
    <property type="entry name" value="Homeodomain-like"/>
    <property type="match status" value="2"/>
</dbReference>
<dbReference type="PRINTS" id="PR00032">
    <property type="entry name" value="HTHARAC"/>
</dbReference>
<dbReference type="InterPro" id="IPR009057">
    <property type="entry name" value="Homeodomain-like_sf"/>
</dbReference>
<dbReference type="InterPro" id="IPR020449">
    <property type="entry name" value="Tscrpt_reg_AraC-type_HTH"/>
</dbReference>
<dbReference type="SMART" id="SM00342">
    <property type="entry name" value="HTH_ARAC"/>
    <property type="match status" value="1"/>
</dbReference>